<evidence type="ECO:0000256" key="1">
    <source>
        <dbReference type="SAM" id="MobiDB-lite"/>
    </source>
</evidence>
<sequence>MGARGKNTGFNQADHAHGGFNDVTWNTLEKRTNITVE</sequence>
<dbReference type="EMBL" id="BK029940">
    <property type="protein sequence ID" value="DAD56018.1"/>
    <property type="molecule type" value="Genomic_DNA"/>
</dbReference>
<feature type="region of interest" description="Disordered" evidence="1">
    <location>
        <begin position="1"/>
        <end position="21"/>
    </location>
</feature>
<evidence type="ECO:0000313" key="2">
    <source>
        <dbReference type="EMBL" id="DAD56018.1"/>
    </source>
</evidence>
<name>A0A8D9PF19_9VIRU</name>
<reference evidence="2" key="1">
    <citation type="journal article" date="2021" name="Proc. Natl. Acad. Sci. U.S.A.">
        <title>A Catalog of Tens of Thousands of Viruses from Human Metagenomes Reveals Hidden Associations with Chronic Diseases.</title>
        <authorList>
            <person name="Tisza M.J."/>
            <person name="Buck C.B."/>
        </authorList>
    </citation>
    <scope>NUCLEOTIDE SEQUENCE</scope>
    <source>
        <strain evidence="2">CtOZu12</strain>
    </source>
</reference>
<organism evidence="2">
    <name type="scientific">Bacteriophage sp</name>
    <dbReference type="NCBI Taxonomy" id="38018"/>
    <lineage>
        <taxon>Viruses</taxon>
    </lineage>
</organism>
<proteinExistence type="predicted"/>
<accession>A0A8D9PF19</accession>
<protein>
    <submittedName>
        <fullName evidence="2">Uncharacterized protein</fullName>
    </submittedName>
</protein>